<dbReference type="PANTHER" id="PTHR37164">
    <property type="entry name" value="BACTERIOHEMERYTHRIN"/>
    <property type="match status" value="1"/>
</dbReference>
<reference evidence="6" key="1">
    <citation type="submission" date="2016-10" db="EMBL/GenBank/DDBJ databases">
        <authorList>
            <person name="Varghese N."/>
            <person name="Submissions S."/>
        </authorList>
    </citation>
    <scope>NUCLEOTIDE SEQUENCE [LARGE SCALE GENOMIC DNA]</scope>
    <source>
        <strain evidence="6">DSM 8987</strain>
    </source>
</reference>
<proteinExistence type="inferred from homology"/>
<organism evidence="5 6">
    <name type="scientific">Desulfuromonas thiophila</name>
    <dbReference type="NCBI Taxonomy" id="57664"/>
    <lineage>
        <taxon>Bacteria</taxon>
        <taxon>Pseudomonadati</taxon>
        <taxon>Thermodesulfobacteriota</taxon>
        <taxon>Desulfuromonadia</taxon>
        <taxon>Desulfuromonadales</taxon>
        <taxon>Desulfuromonadaceae</taxon>
        <taxon>Desulfuromonas</taxon>
    </lineage>
</organism>
<dbReference type="CDD" id="cd12107">
    <property type="entry name" value="Hemerythrin"/>
    <property type="match status" value="1"/>
</dbReference>
<dbReference type="NCBIfam" id="TIGR02481">
    <property type="entry name" value="hemeryth_dom"/>
    <property type="match status" value="1"/>
</dbReference>
<dbReference type="InterPro" id="IPR035938">
    <property type="entry name" value="Hemerythrin-like_sf"/>
</dbReference>
<dbReference type="AlphaFoldDB" id="A0A1G7EN49"/>
<dbReference type="Proteomes" id="UP000243205">
    <property type="component" value="Unassembled WGS sequence"/>
</dbReference>
<dbReference type="Gene3D" id="1.20.120.50">
    <property type="entry name" value="Hemerythrin-like"/>
    <property type="match status" value="1"/>
</dbReference>
<evidence type="ECO:0000313" key="5">
    <source>
        <dbReference type="EMBL" id="SDE64815.1"/>
    </source>
</evidence>
<dbReference type="NCBIfam" id="NF033749">
    <property type="entry name" value="bact_hemeryth"/>
    <property type="match status" value="1"/>
</dbReference>
<evidence type="ECO:0000256" key="3">
    <source>
        <dbReference type="ARBA" id="ARBA00023004"/>
    </source>
</evidence>
<keyword evidence="3" id="KW-0408">Iron</keyword>
<keyword evidence="6" id="KW-1185">Reference proteome</keyword>
<comment type="similarity">
    <text evidence="1">Belongs to the hemerythrin family.</text>
</comment>
<evidence type="ECO:0000313" key="6">
    <source>
        <dbReference type="Proteomes" id="UP000243205"/>
    </source>
</evidence>
<dbReference type="RefSeq" id="WP_092080434.1">
    <property type="nucleotide sequence ID" value="NZ_FNAQ01000022.1"/>
</dbReference>
<gene>
    <name evidence="5" type="ORF">SAMN05661003_1223</name>
</gene>
<sequence length="145" mass="17267">MATICWKSCYEIGVGTFDAEHQNLVRLVNALYEGIRQHQGELLAQEVLDELILYTDKHFQHEEQYMEKYNYPAEARLHHQQEHQGLREQVLAYRQRLQSDPQNLLLPELFRFLRQWVLDHIVETDMQFGAFLRQHSVYDCGPPVL</sequence>
<feature type="domain" description="Hemerythrin-like" evidence="4">
    <location>
        <begin position="14"/>
        <end position="129"/>
    </location>
</feature>
<accession>A0A1G7EN49</accession>
<dbReference type="PANTHER" id="PTHR37164:SF1">
    <property type="entry name" value="BACTERIOHEMERYTHRIN"/>
    <property type="match status" value="1"/>
</dbReference>
<dbReference type="InterPro" id="IPR012827">
    <property type="entry name" value="Hemerythrin_metal-bd"/>
</dbReference>
<dbReference type="InterPro" id="IPR050669">
    <property type="entry name" value="Hemerythrin"/>
</dbReference>
<evidence type="ECO:0000256" key="1">
    <source>
        <dbReference type="ARBA" id="ARBA00010587"/>
    </source>
</evidence>
<dbReference type="EMBL" id="FNAQ01000022">
    <property type="protein sequence ID" value="SDE64815.1"/>
    <property type="molecule type" value="Genomic_DNA"/>
</dbReference>
<dbReference type="STRING" id="57664.SAMN05661003_1223"/>
<dbReference type="InterPro" id="IPR012312">
    <property type="entry name" value="Hemerythrin-like"/>
</dbReference>
<dbReference type="OrthoDB" id="9774644at2"/>
<name>A0A1G7EN49_9BACT</name>
<evidence type="ECO:0000256" key="2">
    <source>
        <dbReference type="ARBA" id="ARBA00022723"/>
    </source>
</evidence>
<dbReference type="GO" id="GO:0046872">
    <property type="term" value="F:metal ion binding"/>
    <property type="evidence" value="ECO:0007669"/>
    <property type="project" value="UniProtKB-KW"/>
</dbReference>
<dbReference type="SUPFAM" id="SSF47188">
    <property type="entry name" value="Hemerythrin-like"/>
    <property type="match status" value="1"/>
</dbReference>
<evidence type="ECO:0000259" key="4">
    <source>
        <dbReference type="Pfam" id="PF01814"/>
    </source>
</evidence>
<keyword evidence="2" id="KW-0479">Metal-binding</keyword>
<protein>
    <submittedName>
        <fullName evidence="5">Hemerythrin-like metal-binding domain protein</fullName>
    </submittedName>
</protein>
<dbReference type="Pfam" id="PF01814">
    <property type="entry name" value="Hemerythrin"/>
    <property type="match status" value="1"/>
</dbReference>